<dbReference type="Pfam" id="PF14559">
    <property type="entry name" value="TPR_19"/>
    <property type="match status" value="1"/>
</dbReference>
<gene>
    <name evidence="1" type="ORF">MNBD_GAMMA16-1499</name>
</gene>
<dbReference type="EMBL" id="UOFO01000036">
    <property type="protein sequence ID" value="VAW84237.1"/>
    <property type="molecule type" value="Genomic_DNA"/>
</dbReference>
<dbReference type="PROSITE" id="PS51257">
    <property type="entry name" value="PROKAR_LIPOPROTEIN"/>
    <property type="match status" value="1"/>
</dbReference>
<dbReference type="PANTHER" id="PTHR12558">
    <property type="entry name" value="CELL DIVISION CYCLE 16,23,27"/>
    <property type="match status" value="1"/>
</dbReference>
<dbReference type="AlphaFoldDB" id="A0A3B0Z9U6"/>
<dbReference type="InterPro" id="IPR011990">
    <property type="entry name" value="TPR-like_helical_dom_sf"/>
</dbReference>
<dbReference type="SUPFAM" id="SSF48452">
    <property type="entry name" value="TPR-like"/>
    <property type="match status" value="3"/>
</dbReference>
<dbReference type="InterPro" id="IPR019734">
    <property type="entry name" value="TPR_rpt"/>
</dbReference>
<dbReference type="Gene3D" id="1.25.40.10">
    <property type="entry name" value="Tetratricopeptide repeat domain"/>
    <property type="match status" value="5"/>
</dbReference>
<dbReference type="Pfam" id="PF13174">
    <property type="entry name" value="TPR_6"/>
    <property type="match status" value="1"/>
</dbReference>
<dbReference type="SMART" id="SM00028">
    <property type="entry name" value="TPR"/>
    <property type="match status" value="7"/>
</dbReference>
<evidence type="ECO:0000313" key="1">
    <source>
        <dbReference type="EMBL" id="VAW84237.1"/>
    </source>
</evidence>
<accession>A0A3B0Z9U6</accession>
<sequence>MNTIQKSLFLFILFAISACTLVPKDSAPTLKSLEERTITLEQLDRIEEHTPIQVNTAKAKQSYQTLLENTHDEALRRRAMQRIADLELMENDEPQDETEALPSVVNEDEKYHKAVALYENILNVSPNRKNNDRILYQLSRAYDQLGEIEKSLTILTKLVTQYPDTEFYDEAQFRRGELSFTFQEFADAEYAYKEALRKQQNSHFFERATYKLAWSIYKQNRYSEALIPFIALVDYKLGNTRLGDNLDHYDFLSQGDKELLLDALRIISICFSELDGTASLTEYFSERQAPNYEFLMYRSLGDFFLQQERYLDAAEAYLSFGAVRPTHPQNLVLLIEAIELYQAKGFTQKVLETKKELVNRHTAYATFWLNNTHHGYNDYLIRSDSELDKRIIDYVANTVEELGRYHHALAQKNKKPIDYAEAIHWYQTFTRSFLQHPKTPEINFLLGEALFEDQQYSEAIREYEKTAYNYTHHKLGAEAGYAALLAYEEQLKLSGEDSDRDFWGRLSIQSAQRFTKLYPRDPRTTSVLISVVNTLFEKQQYKQATLFAKRILTITPASETKAHRQALLVLAHASFEDARFSEAEEMYTRAINLTAEDDESRAALYERLAASIYKQGEHLREQGSIDASTQTFLRIATIAPNTDIAIAAEYDAASNLINQEKWAEVIPVLERFKNNHPQHNLYSNVINNLALAYLESKSWLKAAEYIEIISTSDADEETRRDALWQTAELYTKGKNYEQAITKYREYNKLYADSLTTQIETRTQMIELHDKLGQAKETHQIQREIVALVDPKATNYSDEIRSIAATAALVLATPVHRTFTQTHIRAPLKQTISEKKKAMEAALKAFNTAAEYNIAEIATASTFHIGDIYYQFSQELLDSERPEGLSEEALDQYELILEDQAYPFEEKAIEIHLSNTNLITANLYDQWIKSSFSALAKLLPARFGKIEMAEEFILNIQ</sequence>
<dbReference type="PANTHER" id="PTHR12558:SF13">
    <property type="entry name" value="CELL DIVISION CYCLE PROTEIN 27 HOMOLOG"/>
    <property type="match status" value="1"/>
</dbReference>
<protein>
    <submittedName>
        <fullName evidence="1">TPR domain protein, putative component of TonB system</fullName>
    </submittedName>
</protein>
<organism evidence="1">
    <name type="scientific">hydrothermal vent metagenome</name>
    <dbReference type="NCBI Taxonomy" id="652676"/>
    <lineage>
        <taxon>unclassified sequences</taxon>
        <taxon>metagenomes</taxon>
        <taxon>ecological metagenomes</taxon>
    </lineage>
</organism>
<name>A0A3B0Z9U6_9ZZZZ</name>
<reference evidence="1" key="1">
    <citation type="submission" date="2018-06" db="EMBL/GenBank/DDBJ databases">
        <authorList>
            <person name="Zhirakovskaya E."/>
        </authorList>
    </citation>
    <scope>NUCLEOTIDE SEQUENCE</scope>
</reference>
<dbReference type="Pfam" id="PF13432">
    <property type="entry name" value="TPR_16"/>
    <property type="match status" value="1"/>
</dbReference>
<proteinExistence type="predicted"/>